<accession>A0A9R0DNH6</accession>
<comment type="similarity">
    <text evidence="1">Belongs to the DNase II family.</text>
</comment>
<keyword evidence="2" id="KW-0378">Hydrolase</keyword>
<dbReference type="AlphaFoldDB" id="A0A9R0DNH6"/>
<dbReference type="GO" id="GO:0004531">
    <property type="term" value="F:deoxyribonuclease II activity"/>
    <property type="evidence" value="ECO:0007669"/>
    <property type="project" value="InterPro"/>
</dbReference>
<sequence length="770" mass="86678">MPVLALHTRVAMCFYYLVLFVFSVFVTDCTGLTPQCRNEKGEPVDWFYVYKLPREKNHLNPLVRRGVAYMHLTPSKLRGGWIMSDLAISDSRSMVGKTLSPLYQDKNIISLIYNDQPPATENQPDLLQSVADMYSKSKRGQQKQAGVRKYKKFKLGDKYYDDYDLAEMCKMHSKFMKTRVESGHTKGVILGDKFTSLWLVHSVPRFPPLPDFMSGLNVSGYDYPSTGMKYGQSFLCVSVQTSTLNQIATQLKYNEPLLVYTHIPAEFESELPNLVEVIRNKTIDASPWYHIESFETLVGRKFLSFAKSAMFNDDLYSGLVAEVLQSDLLVESWTNGPGTLDSECSRNFQVRNIERLKFPIAKMSFTSHNDHSKWAVAVAHKMHNSQDTKVADYWVCVGDINRALPQESRGGGTVCTSGPILWGNFAHLIESVQTWYMYKPPSNIGPTMESGINFTYIASNDESGRLTAGRRSHIFSNGMLRYTMAPMFNVEYLDYMALVVYEGREPKENFKGSASLGIMMANAAGGIWIGHTVPGFPDLKPEAPIFPPEELKNGHMLMCLTLDLATLNSLAIAIKQTEPSVPRINIPVKLKSYLPEWGNLMIPDKPVKISKTSVRKTKVLHFVTRDKSLRGLILARSPGDTRCLYKSFAKTKGIVMDVYGHKEHNALVECDRKYSIRNINSIALKFTDQEVYYITNSSDSMGFAVSTGGAWQRSGISKHQYWMCTGNIENQPPSAKGGIVACASNFQIWRAFDILKVTEPQCPPLDIADL</sequence>
<dbReference type="PANTHER" id="PTHR10858:SF23">
    <property type="entry name" value="DEOXYRIBONUCLEASE II"/>
    <property type="match status" value="1"/>
</dbReference>
<dbReference type="InterPro" id="IPR004947">
    <property type="entry name" value="DNase_II"/>
</dbReference>
<proteinExistence type="inferred from homology"/>
<dbReference type="RefSeq" id="XP_050550421.1">
    <property type="nucleotide sequence ID" value="XM_050694464.1"/>
</dbReference>
<evidence type="ECO:0000256" key="2">
    <source>
        <dbReference type="ARBA" id="ARBA00022801"/>
    </source>
</evidence>
<keyword evidence="3" id="KW-0812">Transmembrane</keyword>
<feature type="transmembrane region" description="Helical" evidence="3">
    <location>
        <begin position="12"/>
        <end position="33"/>
    </location>
</feature>
<protein>
    <submittedName>
        <fullName evidence="5">Uncharacterized protein LOC118267561</fullName>
    </submittedName>
</protein>
<dbReference type="PANTHER" id="PTHR10858">
    <property type="entry name" value="DEOXYRIBONUCLEASE II"/>
    <property type="match status" value="1"/>
</dbReference>
<evidence type="ECO:0000256" key="1">
    <source>
        <dbReference type="ARBA" id="ARBA00007527"/>
    </source>
</evidence>
<keyword evidence="3" id="KW-0472">Membrane</keyword>
<dbReference type="CTD" id="48228"/>
<keyword evidence="4" id="KW-1185">Reference proteome</keyword>
<evidence type="ECO:0000313" key="5">
    <source>
        <dbReference type="RefSeq" id="XP_050550421.1"/>
    </source>
</evidence>
<dbReference type="Pfam" id="PF03265">
    <property type="entry name" value="DNase_II"/>
    <property type="match status" value="2"/>
</dbReference>
<evidence type="ECO:0000256" key="3">
    <source>
        <dbReference type="SAM" id="Phobius"/>
    </source>
</evidence>
<dbReference type="Proteomes" id="UP000829999">
    <property type="component" value="Chromosome 6"/>
</dbReference>
<reference evidence="5" key="1">
    <citation type="submission" date="2025-08" db="UniProtKB">
        <authorList>
            <consortium name="RefSeq"/>
        </authorList>
    </citation>
    <scope>IDENTIFICATION</scope>
    <source>
        <tissue evidence="5">Whole larval tissue</tissue>
    </source>
</reference>
<evidence type="ECO:0000313" key="4">
    <source>
        <dbReference type="Proteomes" id="UP000829999"/>
    </source>
</evidence>
<gene>
    <name evidence="5" type="primary">LOC118267561</name>
</gene>
<keyword evidence="3" id="KW-1133">Transmembrane helix</keyword>
<name>A0A9R0DNH6_SPOFR</name>
<organism evidence="4 5">
    <name type="scientific">Spodoptera frugiperda</name>
    <name type="common">Fall armyworm</name>
    <dbReference type="NCBI Taxonomy" id="7108"/>
    <lineage>
        <taxon>Eukaryota</taxon>
        <taxon>Metazoa</taxon>
        <taxon>Ecdysozoa</taxon>
        <taxon>Arthropoda</taxon>
        <taxon>Hexapoda</taxon>
        <taxon>Insecta</taxon>
        <taxon>Pterygota</taxon>
        <taxon>Neoptera</taxon>
        <taxon>Endopterygota</taxon>
        <taxon>Lepidoptera</taxon>
        <taxon>Glossata</taxon>
        <taxon>Ditrysia</taxon>
        <taxon>Noctuoidea</taxon>
        <taxon>Noctuidae</taxon>
        <taxon>Amphipyrinae</taxon>
        <taxon>Spodoptera</taxon>
    </lineage>
</organism>
<dbReference type="GO" id="GO:0006309">
    <property type="term" value="P:apoptotic DNA fragmentation"/>
    <property type="evidence" value="ECO:0007669"/>
    <property type="project" value="TreeGrafter"/>
</dbReference>
<dbReference type="OrthoDB" id="10261598at2759"/>
<dbReference type="GeneID" id="118267561"/>
<dbReference type="CDD" id="cd09121">
    <property type="entry name" value="PLDc_DNaseII_2"/>
    <property type="match status" value="1"/>
</dbReference>